<dbReference type="GO" id="GO:0005829">
    <property type="term" value="C:cytosol"/>
    <property type="evidence" value="ECO:0007669"/>
    <property type="project" value="UniProtKB-SubCell"/>
</dbReference>
<feature type="region of interest" description="Disordered" evidence="2">
    <location>
        <begin position="236"/>
        <end position="261"/>
    </location>
</feature>
<dbReference type="InterPro" id="IPR036871">
    <property type="entry name" value="PX_dom_sf"/>
</dbReference>
<dbReference type="SUPFAM" id="SSF64268">
    <property type="entry name" value="PX domain"/>
    <property type="match status" value="1"/>
</dbReference>
<dbReference type="PANTHER" id="PTHR46856:SF3">
    <property type="entry name" value="PX DOMAIN-CONTAINING PROTEIN EREX"/>
    <property type="match status" value="1"/>
</dbReference>
<dbReference type="KEGG" id="soe:110784270"/>
<dbReference type="Gene3D" id="3.30.1520.10">
    <property type="entry name" value="Phox-like domain"/>
    <property type="match status" value="1"/>
</dbReference>
<dbReference type="AlphaFoldDB" id="A0A9R0JRL3"/>
<evidence type="ECO:0000313" key="4">
    <source>
        <dbReference type="Proteomes" id="UP000813463"/>
    </source>
</evidence>
<proteinExistence type="predicted"/>
<feature type="compositionally biased region" description="Basic and acidic residues" evidence="2">
    <location>
        <begin position="509"/>
        <end position="522"/>
    </location>
</feature>
<dbReference type="InterPro" id="IPR001683">
    <property type="entry name" value="PX_dom"/>
</dbReference>
<accession>A0A9R0JRL3</accession>
<dbReference type="Proteomes" id="UP000813463">
    <property type="component" value="Chromosome 4"/>
</dbReference>
<feature type="domain" description="PX" evidence="3">
    <location>
        <begin position="79"/>
        <end position="196"/>
    </location>
</feature>
<evidence type="ECO:0000256" key="1">
    <source>
        <dbReference type="SAM" id="Coils"/>
    </source>
</evidence>
<keyword evidence="4" id="KW-1185">Reference proteome</keyword>
<dbReference type="SMART" id="SM00312">
    <property type="entry name" value="PX"/>
    <property type="match status" value="1"/>
</dbReference>
<feature type="region of interest" description="Disordered" evidence="2">
    <location>
        <begin position="500"/>
        <end position="522"/>
    </location>
</feature>
<reference evidence="4" key="1">
    <citation type="journal article" date="2021" name="Nat. Commun.">
        <title>Genomic analyses provide insights into spinach domestication and the genetic basis of agronomic traits.</title>
        <authorList>
            <person name="Cai X."/>
            <person name="Sun X."/>
            <person name="Xu C."/>
            <person name="Sun H."/>
            <person name="Wang X."/>
            <person name="Ge C."/>
            <person name="Zhang Z."/>
            <person name="Wang Q."/>
            <person name="Fei Z."/>
            <person name="Jiao C."/>
            <person name="Wang Q."/>
        </authorList>
    </citation>
    <scope>NUCLEOTIDE SEQUENCE [LARGE SCALE GENOMIC DNA]</scope>
    <source>
        <strain evidence="4">cv. Varoflay</strain>
    </source>
</reference>
<dbReference type="Pfam" id="PF00787">
    <property type="entry name" value="PX"/>
    <property type="match status" value="1"/>
</dbReference>
<sequence length="704" mass="79191">MNAYGMDFTLLDFGINDNLTYERFTRDYEASSPIVQVQSTFRHDGTSPLPLGMDWSPPPQKWDGRHTVWPHDPHTGWRYCVTIPSWTTLSNSRGSGPVVYYRVQVGIQTPEAITTTRGILRRFSDFLKLFSEVQKLFPKKILPPPPPRRLMGAQNRSLIEERRTSLEVWMDTLLSSIVVSRSAPVAIFLELEAAARSSFNDSSGNGVSSFAECQSSSKIPVIGDVSSVASDYGDSAGCEKSDIGTPEHGGRAVSGASGVSSASDIEFTGGTETIGEGIKYYKANSGRKKDKSYEGAFTSHDEDGKKILSDGEDNKLMGNFMNITGSEVSSSKPSEILNWGKFRVHDKGGLNFSVEAESPTDEDLQSTSSLLVALPSDQRHKFSRVLLTMQRRLATAKADMEDLVARLNQELAVRQYLTTKLTDLEVDLETTKENTKDNLQQAFSTEKERYTQVQWDMEELRKKCLEMEMKLKAEQDEKMWVASENLAVIQENEMLRQELDVSRGQLESSQKHHEESETKSKTDLKVLVKEVKSLRSSQSNLKQELSNSMKEKLDLERDLQNEKQRREYANSVNEKLLHECSILQKRLEESSVNFLVEEEDKLVLDTSPSDAIDQLTMSDNRIGLLLAEAQLLAQDVEYSAEMSDNTTTVDELRKMVTELFIDNATRRKQINSLIRCALKTLDLSNKQDESKEVSSKQTVLGKFL</sequence>
<gene>
    <name evidence="5" type="primary">LOC110784270</name>
</gene>
<dbReference type="PANTHER" id="PTHR46856">
    <property type="entry name" value="PX DOMAIN-CONTAINING PROTEIN EREL1-RELATED"/>
    <property type="match status" value="1"/>
</dbReference>
<dbReference type="GO" id="GO:0035091">
    <property type="term" value="F:phosphatidylinositol binding"/>
    <property type="evidence" value="ECO:0007669"/>
    <property type="project" value="InterPro"/>
</dbReference>
<protein>
    <submittedName>
        <fullName evidence="5">PX domain-containing protein EREX isoform X1</fullName>
    </submittedName>
</protein>
<dbReference type="GO" id="GO:0010008">
    <property type="term" value="C:endosome membrane"/>
    <property type="evidence" value="ECO:0000318"/>
    <property type="project" value="GO_Central"/>
</dbReference>
<evidence type="ECO:0000259" key="3">
    <source>
        <dbReference type="PROSITE" id="PS50195"/>
    </source>
</evidence>
<evidence type="ECO:0000313" key="5">
    <source>
        <dbReference type="RefSeq" id="XP_021844404.2"/>
    </source>
</evidence>
<feature type="compositionally biased region" description="Low complexity" evidence="2">
    <location>
        <begin position="251"/>
        <end position="261"/>
    </location>
</feature>
<dbReference type="RefSeq" id="XP_021844404.2">
    <property type="nucleotide sequence ID" value="XM_021988712.2"/>
</dbReference>
<dbReference type="PROSITE" id="PS50195">
    <property type="entry name" value="PX"/>
    <property type="match status" value="1"/>
</dbReference>
<keyword evidence="1" id="KW-0175">Coiled coil</keyword>
<dbReference type="GO" id="GO:0015031">
    <property type="term" value="P:protein transport"/>
    <property type="evidence" value="ECO:0000318"/>
    <property type="project" value="GO_Central"/>
</dbReference>
<evidence type="ECO:0000256" key="2">
    <source>
        <dbReference type="SAM" id="MobiDB-lite"/>
    </source>
</evidence>
<dbReference type="InterPro" id="IPR044588">
    <property type="entry name" value="EREX-like"/>
</dbReference>
<name>A0A9R0JRL3_SPIOL</name>
<organism evidence="4 5">
    <name type="scientific">Spinacia oleracea</name>
    <name type="common">Spinach</name>
    <dbReference type="NCBI Taxonomy" id="3562"/>
    <lineage>
        <taxon>Eukaryota</taxon>
        <taxon>Viridiplantae</taxon>
        <taxon>Streptophyta</taxon>
        <taxon>Embryophyta</taxon>
        <taxon>Tracheophyta</taxon>
        <taxon>Spermatophyta</taxon>
        <taxon>Magnoliopsida</taxon>
        <taxon>eudicotyledons</taxon>
        <taxon>Gunneridae</taxon>
        <taxon>Pentapetalae</taxon>
        <taxon>Caryophyllales</taxon>
        <taxon>Chenopodiaceae</taxon>
        <taxon>Chenopodioideae</taxon>
        <taxon>Anserineae</taxon>
        <taxon>Spinacia</taxon>
    </lineage>
</organism>
<dbReference type="GeneID" id="110784270"/>
<feature type="coiled-coil region" evidence="1">
    <location>
        <begin position="524"/>
        <end position="565"/>
    </location>
</feature>
<reference evidence="5" key="2">
    <citation type="submission" date="2025-08" db="UniProtKB">
        <authorList>
            <consortium name="RefSeq"/>
        </authorList>
    </citation>
    <scope>IDENTIFICATION</scope>
    <source>
        <tissue evidence="5">Leaf</tissue>
    </source>
</reference>